<reference evidence="1 2" key="1">
    <citation type="journal article" date="2012" name="Science">
        <title>The Paleozoic origin of enzymatic lignin decomposition reconstructed from 31 fungal genomes.</title>
        <authorList>
            <person name="Floudas D."/>
            <person name="Binder M."/>
            <person name="Riley R."/>
            <person name="Barry K."/>
            <person name="Blanchette R.A."/>
            <person name="Henrissat B."/>
            <person name="Martinez A.T."/>
            <person name="Otillar R."/>
            <person name="Spatafora J.W."/>
            <person name="Yadav J.S."/>
            <person name="Aerts A."/>
            <person name="Benoit I."/>
            <person name="Boyd A."/>
            <person name="Carlson A."/>
            <person name="Copeland A."/>
            <person name="Coutinho P.M."/>
            <person name="de Vries R.P."/>
            <person name="Ferreira P."/>
            <person name="Findley K."/>
            <person name="Foster B."/>
            <person name="Gaskell J."/>
            <person name="Glotzer D."/>
            <person name="Gorecki P."/>
            <person name="Heitman J."/>
            <person name="Hesse C."/>
            <person name="Hori C."/>
            <person name="Igarashi K."/>
            <person name="Jurgens J.A."/>
            <person name="Kallen N."/>
            <person name="Kersten P."/>
            <person name="Kohler A."/>
            <person name="Kuees U."/>
            <person name="Kumar T.K.A."/>
            <person name="Kuo A."/>
            <person name="LaButti K."/>
            <person name="Larrondo L.F."/>
            <person name="Lindquist E."/>
            <person name="Ling A."/>
            <person name="Lombard V."/>
            <person name="Lucas S."/>
            <person name="Lundell T."/>
            <person name="Martin R."/>
            <person name="McLaughlin D.J."/>
            <person name="Morgenstern I."/>
            <person name="Morin E."/>
            <person name="Murat C."/>
            <person name="Nagy L.G."/>
            <person name="Nolan M."/>
            <person name="Ohm R.A."/>
            <person name="Patyshakuliyeva A."/>
            <person name="Rokas A."/>
            <person name="Ruiz-Duenas F.J."/>
            <person name="Sabat G."/>
            <person name="Salamov A."/>
            <person name="Samejima M."/>
            <person name="Schmutz J."/>
            <person name="Slot J.C."/>
            <person name="St John F."/>
            <person name="Stenlid J."/>
            <person name="Sun H."/>
            <person name="Sun S."/>
            <person name="Syed K."/>
            <person name="Tsang A."/>
            <person name="Wiebenga A."/>
            <person name="Young D."/>
            <person name="Pisabarro A."/>
            <person name="Eastwood D.C."/>
            <person name="Martin F."/>
            <person name="Cullen D."/>
            <person name="Grigoriev I.V."/>
            <person name="Hibbett D.S."/>
        </authorList>
    </citation>
    <scope>NUCLEOTIDE SEQUENCE [LARGE SCALE GENOMIC DNA]</scope>
    <source>
        <strain evidence="1 2">MD-104</strain>
    </source>
</reference>
<dbReference type="Proteomes" id="UP000218811">
    <property type="component" value="Unassembled WGS sequence"/>
</dbReference>
<protein>
    <submittedName>
        <fullName evidence="1">Uncharacterized protein</fullName>
    </submittedName>
</protein>
<proteinExistence type="predicted"/>
<name>A0A2H3JAE2_WOLCO</name>
<dbReference type="EMBL" id="KB467942">
    <property type="protein sequence ID" value="PCH38565.1"/>
    <property type="molecule type" value="Genomic_DNA"/>
</dbReference>
<dbReference type="AlphaFoldDB" id="A0A2H3JAE2"/>
<organism evidence="1 2">
    <name type="scientific">Wolfiporia cocos (strain MD-104)</name>
    <name type="common">Brown rot fungus</name>
    <dbReference type="NCBI Taxonomy" id="742152"/>
    <lineage>
        <taxon>Eukaryota</taxon>
        <taxon>Fungi</taxon>
        <taxon>Dikarya</taxon>
        <taxon>Basidiomycota</taxon>
        <taxon>Agaricomycotina</taxon>
        <taxon>Agaricomycetes</taxon>
        <taxon>Polyporales</taxon>
        <taxon>Phaeolaceae</taxon>
        <taxon>Wolfiporia</taxon>
    </lineage>
</organism>
<dbReference type="OrthoDB" id="3001771at2759"/>
<gene>
    <name evidence="1" type="ORF">WOLCODRAFT_15934</name>
</gene>
<keyword evidence="2" id="KW-1185">Reference proteome</keyword>
<evidence type="ECO:0000313" key="1">
    <source>
        <dbReference type="EMBL" id="PCH38565.1"/>
    </source>
</evidence>
<sequence>MEAAALKFLVLGGPLFYDLCLFNPRAFQSVTTLTVMRHRDDSRAMFVHDLVQCLMALPGLQSLYLLGVIFKISDEEIEESSLELHLFALVLHSIPSDAIGKLCHAIDPLHSYIGSLEINRCAISGDQIPLLNAAHLLLTEFPADADILAVLKHWHGALLTIKNCPSFTDDVLSSMSCPGENGQWPCPFMTHFTVISCSGCSSSAIRRTVETRRRGYMNAGATTTSDPKFRVNEVLSSTVSGCDELWLDDVVWLDANVAVVEYDGWVAGFDNEESYLPIRGHVPASHRSYRSKMLGVDLSRRVLDELASGKTGITFERYMEEFCGSVE</sequence>
<accession>A0A2H3JAE2</accession>
<evidence type="ECO:0000313" key="2">
    <source>
        <dbReference type="Proteomes" id="UP000218811"/>
    </source>
</evidence>